<name>A0A2P2KGB8_RHIMU</name>
<accession>A0A2P2KGB8</accession>
<dbReference type="PANTHER" id="PTHR46971:SF1">
    <property type="entry name" value="CALCINEURIN B SUBUNIT (PROTEIN PHOSPHATASE 2B REGULATORY SUBUNIT)-LIKE PROTEIN"/>
    <property type="match status" value="1"/>
</dbReference>
<proteinExistence type="predicted"/>
<protein>
    <submittedName>
        <fullName evidence="1">Uncharacterized protein</fullName>
    </submittedName>
</protein>
<dbReference type="EMBL" id="GGEC01024280">
    <property type="protein sequence ID" value="MBX04764.1"/>
    <property type="molecule type" value="Transcribed_RNA"/>
</dbReference>
<dbReference type="PANTHER" id="PTHR46971">
    <property type="entry name" value="CALCINEURIN B SUBUNIT (PROTEIN PHOSPHATASE 2B REGULATORY SUBUNIT)-LIKE PROTEIN"/>
    <property type="match status" value="1"/>
</dbReference>
<evidence type="ECO:0000313" key="1">
    <source>
        <dbReference type="EMBL" id="MBX04764.1"/>
    </source>
</evidence>
<organism evidence="1">
    <name type="scientific">Rhizophora mucronata</name>
    <name type="common">Asiatic mangrove</name>
    <dbReference type="NCBI Taxonomy" id="61149"/>
    <lineage>
        <taxon>Eukaryota</taxon>
        <taxon>Viridiplantae</taxon>
        <taxon>Streptophyta</taxon>
        <taxon>Embryophyta</taxon>
        <taxon>Tracheophyta</taxon>
        <taxon>Spermatophyta</taxon>
        <taxon>Magnoliopsida</taxon>
        <taxon>eudicotyledons</taxon>
        <taxon>Gunneridae</taxon>
        <taxon>Pentapetalae</taxon>
        <taxon>rosids</taxon>
        <taxon>fabids</taxon>
        <taxon>Malpighiales</taxon>
        <taxon>Rhizophoraceae</taxon>
        <taxon>Rhizophora</taxon>
    </lineage>
</organism>
<dbReference type="AlphaFoldDB" id="A0A2P2KGB8"/>
<sequence>MGNASSMLTQYDIEEVQEHCHGLRPEFALNPLSQKVLSQVLEDAGFTRESYLMVNDFVKVLGNSGVKMEAEAPVD</sequence>
<reference evidence="1" key="1">
    <citation type="submission" date="2018-02" db="EMBL/GenBank/DDBJ databases">
        <title>Rhizophora mucronata_Transcriptome.</title>
        <authorList>
            <person name="Meera S.P."/>
            <person name="Sreeshan A."/>
            <person name="Augustine A."/>
        </authorList>
    </citation>
    <scope>NUCLEOTIDE SEQUENCE</scope>
    <source>
        <tissue evidence="1">Leaf</tissue>
    </source>
</reference>